<dbReference type="PROSITE" id="PS51194">
    <property type="entry name" value="HELICASE_CTER"/>
    <property type="match status" value="1"/>
</dbReference>
<dbReference type="OrthoDB" id="10049489at2759"/>
<dbReference type="GO" id="GO:0005524">
    <property type="term" value="F:ATP binding"/>
    <property type="evidence" value="ECO:0007669"/>
    <property type="project" value="InterPro"/>
</dbReference>
<dbReference type="Pfam" id="PF00271">
    <property type="entry name" value="Helicase_C"/>
    <property type="match status" value="1"/>
</dbReference>
<evidence type="ECO:0000313" key="7">
    <source>
        <dbReference type="Proteomes" id="UP000009168"/>
    </source>
</evidence>
<dbReference type="EMBL" id="GG662709">
    <property type="protein sequence ID" value="EAR94923.2"/>
    <property type="molecule type" value="Genomic_DNA"/>
</dbReference>
<gene>
    <name evidence="6" type="ORF">TTHERM_01508160</name>
</gene>
<dbReference type="Gene3D" id="3.40.50.410">
    <property type="entry name" value="von Willebrand factor, type A domain"/>
    <property type="match status" value="1"/>
</dbReference>
<keyword evidence="7" id="KW-1185">Reference proteome</keyword>
<dbReference type="SUPFAM" id="SSF53300">
    <property type="entry name" value="vWA-like"/>
    <property type="match status" value="1"/>
</dbReference>
<keyword evidence="6" id="KW-0378">Hydrolase</keyword>
<feature type="domain" description="SecA family profile" evidence="5">
    <location>
        <begin position="1"/>
        <end position="389"/>
    </location>
</feature>
<evidence type="ECO:0000256" key="3">
    <source>
        <dbReference type="ARBA" id="ARBA00023010"/>
    </source>
</evidence>
<dbReference type="InterPro" id="IPR036465">
    <property type="entry name" value="vWFA_dom_sf"/>
</dbReference>
<reference evidence="7" key="1">
    <citation type="journal article" date="2006" name="PLoS Biol.">
        <title>Macronuclear genome sequence of the ciliate Tetrahymena thermophila, a model eukaryote.</title>
        <authorList>
            <person name="Eisen J.A."/>
            <person name="Coyne R.S."/>
            <person name="Wu M."/>
            <person name="Wu D."/>
            <person name="Thiagarajan M."/>
            <person name="Wortman J.R."/>
            <person name="Badger J.H."/>
            <person name="Ren Q."/>
            <person name="Amedeo P."/>
            <person name="Jones K.M."/>
            <person name="Tallon L.J."/>
            <person name="Delcher A.L."/>
            <person name="Salzberg S.L."/>
            <person name="Silva J.C."/>
            <person name="Haas B.J."/>
            <person name="Majoros W.H."/>
            <person name="Farzad M."/>
            <person name="Carlton J.M."/>
            <person name="Smith R.K. Jr."/>
            <person name="Garg J."/>
            <person name="Pearlman R.E."/>
            <person name="Karrer K.M."/>
            <person name="Sun L."/>
            <person name="Manning G."/>
            <person name="Elde N.C."/>
            <person name="Turkewitz A.P."/>
            <person name="Asai D.J."/>
            <person name="Wilkes D.E."/>
            <person name="Wang Y."/>
            <person name="Cai H."/>
            <person name="Collins K."/>
            <person name="Stewart B.A."/>
            <person name="Lee S.R."/>
            <person name="Wilamowska K."/>
            <person name="Weinberg Z."/>
            <person name="Ruzzo W.L."/>
            <person name="Wloga D."/>
            <person name="Gaertig J."/>
            <person name="Frankel J."/>
            <person name="Tsao C.-C."/>
            <person name="Gorovsky M.A."/>
            <person name="Keeling P.J."/>
            <person name="Waller R.F."/>
            <person name="Patron N.J."/>
            <person name="Cherry J.M."/>
            <person name="Stover N.A."/>
            <person name="Krieger C.J."/>
            <person name="del Toro C."/>
            <person name="Ryder H.F."/>
            <person name="Williamson S.C."/>
            <person name="Barbeau R.A."/>
            <person name="Hamilton E.P."/>
            <person name="Orias E."/>
        </authorList>
    </citation>
    <scope>NUCLEOTIDE SEQUENCE [LARGE SCALE GENOMIC DNA]</scope>
    <source>
        <strain evidence="7">SB210</strain>
    </source>
</reference>
<dbReference type="HOGENOM" id="CLU_023770_0_0_1"/>
<keyword evidence="6" id="KW-0547">Nucleotide-binding</keyword>
<keyword evidence="6" id="KW-0347">Helicase</keyword>
<dbReference type="GeneID" id="7824983"/>
<dbReference type="RefSeq" id="XP_001015168.2">
    <property type="nucleotide sequence ID" value="XM_001015168.2"/>
</dbReference>
<dbReference type="InterPro" id="IPR001650">
    <property type="entry name" value="Helicase_C-like"/>
</dbReference>
<dbReference type="eggNOG" id="ENOG502RZNF">
    <property type="taxonomic scope" value="Eukaryota"/>
</dbReference>
<dbReference type="Gene3D" id="3.40.50.300">
    <property type="entry name" value="P-loop containing nucleotide triphosphate hydrolases"/>
    <property type="match status" value="1"/>
</dbReference>
<keyword evidence="6" id="KW-0067">ATP-binding</keyword>
<dbReference type="SUPFAM" id="SSF52540">
    <property type="entry name" value="P-loop containing nucleoside triphosphate hydrolases"/>
    <property type="match status" value="1"/>
</dbReference>
<keyword evidence="1" id="KW-0963">Cytoplasm</keyword>
<name>Q23EH0_TETTS</name>
<keyword evidence="2" id="KW-0813">Transport</keyword>
<feature type="domain" description="Helicase C-terminal" evidence="4">
    <location>
        <begin position="221"/>
        <end position="408"/>
    </location>
</feature>
<keyword evidence="2" id="KW-0653">Protein transport</keyword>
<dbReference type="CDD" id="cd18785">
    <property type="entry name" value="SF2_C"/>
    <property type="match status" value="1"/>
</dbReference>
<dbReference type="KEGG" id="tet:TTHERM_01508160"/>
<evidence type="ECO:0000256" key="1">
    <source>
        <dbReference type="ARBA" id="ARBA00022490"/>
    </source>
</evidence>
<dbReference type="InterPro" id="IPR014018">
    <property type="entry name" value="SecA_motor_DEAD"/>
</dbReference>
<dbReference type="Proteomes" id="UP000009168">
    <property type="component" value="Unassembled WGS sequence"/>
</dbReference>
<keyword evidence="3" id="KW-0811">Translocation</keyword>
<dbReference type="InterPro" id="IPR000185">
    <property type="entry name" value="SecA"/>
</dbReference>
<dbReference type="PANTHER" id="PTHR30612">
    <property type="entry name" value="SECA INNER MEMBRANE COMPONENT OF SEC PROTEIN SECRETION SYSTEM"/>
    <property type="match status" value="1"/>
</dbReference>
<evidence type="ECO:0000256" key="2">
    <source>
        <dbReference type="ARBA" id="ARBA00022927"/>
    </source>
</evidence>
<accession>Q23EH0</accession>
<dbReference type="GO" id="GO:0006886">
    <property type="term" value="P:intracellular protein transport"/>
    <property type="evidence" value="ECO:0007669"/>
    <property type="project" value="InterPro"/>
</dbReference>
<sequence length="681" mass="79302">MILVEIKQVLLIDEVDVFFSKDFFGNNYEIVAPIQDVTIENLLDKIWSNKSDWNFSFENISQSEEYKQCIEKFKQQAELIKEQTKIVIHDFKNFNNIIVENYKIQNDKINYKNQDQYLNNISYGYRTLYTYYLENQNSRISNFSLKQQKVFKINCGSFSYSELPKKFFIIKGVTGTLETLSGKQLELIQQNYKMNQYTLIPSVYGKSKFSFNEQKDIKAVPLEEYYNAITDEINKNLVGKNNAKRAVLVFFSTKESLFEYYNSQQFIVLKQNQQTQIMTEENSIEERMKIVYDSTCSAVITLMTRIFGRGIDFKVNDITIFQNYGVHVIQTFFSEDKSEETQIKGRTARQGEDGTYSIVLQKDTLQAFLKNDKDTMQINKRDQIYEVLDKNREINFENDFNSNLEYLTTSIKSHKQSEIFLNYLKDRNLKQISNHLLQLNQGPKEKRNSKTLIALDVTGSMGNLITQTKNTIQTTFEQARDILKQKGYDPQCFQIMICCFRSYNSKFEEILEASSWENNPDKLRSYLQKITASGGTYPGESVEVGLWWANKQSDENPIGQVIVLGDQPAHLQQEAQSHRQQLGQLYWDSTPLKGLTYYVPECYKLQSKNVPVNTFYLNQSAKQTYEEIASLTKGISQFLDINSAQSSKELKNAFVEQILKDIGKEDGRSNELIQAYKEKYS</sequence>
<protein>
    <submittedName>
        <fullName evidence="6">Helicase carboxy-terminal domain protein</fullName>
    </submittedName>
</protein>
<dbReference type="PANTHER" id="PTHR30612:SF0">
    <property type="entry name" value="CHLOROPLAST PROTEIN-TRANSPORTING ATPASE"/>
    <property type="match status" value="1"/>
</dbReference>
<dbReference type="PROSITE" id="PS51196">
    <property type="entry name" value="SECA_MOTOR_DEAD"/>
    <property type="match status" value="1"/>
</dbReference>
<evidence type="ECO:0000313" key="6">
    <source>
        <dbReference type="EMBL" id="EAR94923.2"/>
    </source>
</evidence>
<organism evidence="6 7">
    <name type="scientific">Tetrahymena thermophila (strain SB210)</name>
    <dbReference type="NCBI Taxonomy" id="312017"/>
    <lineage>
        <taxon>Eukaryota</taxon>
        <taxon>Sar</taxon>
        <taxon>Alveolata</taxon>
        <taxon>Ciliophora</taxon>
        <taxon>Intramacronucleata</taxon>
        <taxon>Oligohymenophorea</taxon>
        <taxon>Hymenostomatida</taxon>
        <taxon>Tetrahymenina</taxon>
        <taxon>Tetrahymenidae</taxon>
        <taxon>Tetrahymena</taxon>
    </lineage>
</organism>
<dbReference type="GO" id="GO:0006605">
    <property type="term" value="P:protein targeting"/>
    <property type="evidence" value="ECO:0007669"/>
    <property type="project" value="InterPro"/>
</dbReference>
<evidence type="ECO:0000259" key="4">
    <source>
        <dbReference type="PROSITE" id="PS51194"/>
    </source>
</evidence>
<dbReference type="InParanoid" id="Q23EH0"/>
<dbReference type="GO" id="GO:0004386">
    <property type="term" value="F:helicase activity"/>
    <property type="evidence" value="ECO:0007669"/>
    <property type="project" value="UniProtKB-KW"/>
</dbReference>
<proteinExistence type="predicted"/>
<evidence type="ECO:0000259" key="5">
    <source>
        <dbReference type="PROSITE" id="PS51196"/>
    </source>
</evidence>
<dbReference type="InterPro" id="IPR027417">
    <property type="entry name" value="P-loop_NTPase"/>
</dbReference>
<dbReference type="AlphaFoldDB" id="Q23EH0"/>